<protein>
    <recommendedName>
        <fullName evidence="3">HNH nuclease domain-containing protein</fullName>
    </recommendedName>
</protein>
<dbReference type="EMBL" id="JACAZH010000034">
    <property type="protein sequence ID" value="KAF7337309.1"/>
    <property type="molecule type" value="Genomic_DNA"/>
</dbReference>
<comment type="caution">
    <text evidence="1">The sequence shown here is derived from an EMBL/GenBank/DDBJ whole genome shotgun (WGS) entry which is preliminary data.</text>
</comment>
<dbReference type="Proteomes" id="UP000623467">
    <property type="component" value="Unassembled WGS sequence"/>
</dbReference>
<sequence length="319" mass="35371">MMPYPMIPPTGKTWALPSSEEIGLDPDGLNAWNLLLSAEAAALALPVSSAKYQDKLVAVRLVAWFLKDFWDHGWSTAFRRLISDINSCNCVSESLGEAKLLEERHENVFRLGLGLRDHLFRIFFSRSEPSTTTRESLSPSASWPLPSYEQYKADIVKGVANAKPEEGRTHSQAKADALFRDGYKCVMTGLYDTDTLMNFCEFRAKAKAEGAWNIGTEVAHIFLNGARSDSEYTASAKALLSLFGLESMADKLLGNRANNLFNVMTLCEAIPGEEHAYKLVPRDPHIFFQSIPTPPKQIKFAVDPQSAIDSEVPLDLPSP</sequence>
<organism evidence="1 2">
    <name type="scientific">Mycena sanguinolenta</name>
    <dbReference type="NCBI Taxonomy" id="230812"/>
    <lineage>
        <taxon>Eukaryota</taxon>
        <taxon>Fungi</taxon>
        <taxon>Dikarya</taxon>
        <taxon>Basidiomycota</taxon>
        <taxon>Agaricomycotina</taxon>
        <taxon>Agaricomycetes</taxon>
        <taxon>Agaricomycetidae</taxon>
        <taxon>Agaricales</taxon>
        <taxon>Marasmiineae</taxon>
        <taxon>Mycenaceae</taxon>
        <taxon>Mycena</taxon>
    </lineage>
</organism>
<proteinExistence type="predicted"/>
<dbReference type="OrthoDB" id="2104739at2759"/>
<name>A0A8H6XB86_9AGAR</name>
<evidence type="ECO:0008006" key="3">
    <source>
        <dbReference type="Google" id="ProtNLM"/>
    </source>
</evidence>
<reference evidence="1" key="1">
    <citation type="submission" date="2020-05" db="EMBL/GenBank/DDBJ databases">
        <title>Mycena genomes resolve the evolution of fungal bioluminescence.</title>
        <authorList>
            <person name="Tsai I.J."/>
        </authorList>
    </citation>
    <scope>NUCLEOTIDE SEQUENCE</scope>
    <source>
        <strain evidence="1">160909Yilan</strain>
    </source>
</reference>
<gene>
    <name evidence="1" type="ORF">MSAN_02256100</name>
</gene>
<dbReference type="AlphaFoldDB" id="A0A8H6XB86"/>
<keyword evidence="2" id="KW-1185">Reference proteome</keyword>
<accession>A0A8H6XB86</accession>
<evidence type="ECO:0000313" key="1">
    <source>
        <dbReference type="EMBL" id="KAF7337309.1"/>
    </source>
</evidence>
<evidence type="ECO:0000313" key="2">
    <source>
        <dbReference type="Proteomes" id="UP000623467"/>
    </source>
</evidence>